<feature type="compositionally biased region" description="Acidic residues" evidence="3">
    <location>
        <begin position="9"/>
        <end position="25"/>
    </location>
</feature>
<evidence type="ECO:0000256" key="3">
    <source>
        <dbReference type="SAM" id="MobiDB-lite"/>
    </source>
</evidence>
<dbReference type="InterPro" id="IPR027417">
    <property type="entry name" value="P-loop_NTPase"/>
</dbReference>
<protein>
    <recommendedName>
        <fullName evidence="4">SNF2 N-terminal domain-containing protein</fullName>
    </recommendedName>
</protein>
<keyword evidence="6" id="KW-1185">Reference proteome</keyword>
<dbReference type="InterPro" id="IPR000330">
    <property type="entry name" value="SNF2_N"/>
</dbReference>
<feature type="domain" description="SNF2 N-terminal" evidence="4">
    <location>
        <begin position="50"/>
        <end position="113"/>
    </location>
</feature>
<evidence type="ECO:0000256" key="1">
    <source>
        <dbReference type="ARBA" id="ARBA00022741"/>
    </source>
</evidence>
<dbReference type="InterPro" id="IPR038718">
    <property type="entry name" value="SNF2-like_sf"/>
</dbReference>
<dbReference type="AlphaFoldDB" id="A0AAE0NFM0"/>
<gene>
    <name evidence="5" type="ORF">B0T24DRAFT_591045</name>
</gene>
<keyword evidence="1" id="KW-0547">Nucleotide-binding</keyword>
<name>A0AAE0NFM0_9PEZI</name>
<dbReference type="Proteomes" id="UP001287356">
    <property type="component" value="Unassembled WGS sequence"/>
</dbReference>
<dbReference type="EMBL" id="JAULSN010000002">
    <property type="protein sequence ID" value="KAK3380585.1"/>
    <property type="molecule type" value="Genomic_DNA"/>
</dbReference>
<organism evidence="5 6">
    <name type="scientific">Lasiosphaeria ovina</name>
    <dbReference type="NCBI Taxonomy" id="92902"/>
    <lineage>
        <taxon>Eukaryota</taxon>
        <taxon>Fungi</taxon>
        <taxon>Dikarya</taxon>
        <taxon>Ascomycota</taxon>
        <taxon>Pezizomycotina</taxon>
        <taxon>Sordariomycetes</taxon>
        <taxon>Sordariomycetidae</taxon>
        <taxon>Sordariales</taxon>
        <taxon>Lasiosphaeriaceae</taxon>
        <taxon>Lasiosphaeria</taxon>
    </lineage>
</organism>
<evidence type="ECO:0000259" key="4">
    <source>
        <dbReference type="Pfam" id="PF00176"/>
    </source>
</evidence>
<evidence type="ECO:0000313" key="6">
    <source>
        <dbReference type="Proteomes" id="UP001287356"/>
    </source>
</evidence>
<dbReference type="Gene3D" id="3.40.50.10810">
    <property type="entry name" value="Tandem AAA-ATPase domain"/>
    <property type="match status" value="1"/>
</dbReference>
<dbReference type="SUPFAM" id="SSF52540">
    <property type="entry name" value="P-loop containing nucleoside triphosphate hydrolases"/>
    <property type="match status" value="1"/>
</dbReference>
<dbReference type="Pfam" id="PF00176">
    <property type="entry name" value="SNF2-rel_dom"/>
    <property type="match status" value="1"/>
</dbReference>
<proteinExistence type="predicted"/>
<evidence type="ECO:0000256" key="2">
    <source>
        <dbReference type="ARBA" id="ARBA00022840"/>
    </source>
</evidence>
<dbReference type="GO" id="GO:0005524">
    <property type="term" value="F:ATP binding"/>
    <property type="evidence" value="ECO:0007669"/>
    <property type="project" value="InterPro"/>
</dbReference>
<feature type="region of interest" description="Disordered" evidence="3">
    <location>
        <begin position="1"/>
        <end position="54"/>
    </location>
</feature>
<feature type="compositionally biased region" description="Acidic residues" evidence="3">
    <location>
        <begin position="33"/>
        <end position="44"/>
    </location>
</feature>
<sequence length="183" mass="20856">MSTSQRGLDDDEDGAQSDLDVDDVIDLQAMDQAIDDDEDDDDEESGPRRRDQQAPSDIEWLALILDEGHRVKNANSNFWQMVRSIACEMVWVITATPILNHIRDIRAICHLIFLVSGLPVDRNLISGSNNATPRKGIREDMETGAMPALNKTLRWLRKIDVNKIPSQYKQRKIRLYKAKPTPF</sequence>
<reference evidence="5" key="2">
    <citation type="submission" date="2023-06" db="EMBL/GenBank/DDBJ databases">
        <authorList>
            <consortium name="Lawrence Berkeley National Laboratory"/>
            <person name="Haridas S."/>
            <person name="Hensen N."/>
            <person name="Bonometti L."/>
            <person name="Westerberg I."/>
            <person name="Brannstrom I.O."/>
            <person name="Guillou S."/>
            <person name="Cros-Aarteil S."/>
            <person name="Calhoun S."/>
            <person name="Kuo A."/>
            <person name="Mondo S."/>
            <person name="Pangilinan J."/>
            <person name="Riley R."/>
            <person name="Labutti K."/>
            <person name="Andreopoulos B."/>
            <person name="Lipzen A."/>
            <person name="Chen C."/>
            <person name="Yanf M."/>
            <person name="Daum C."/>
            <person name="Ng V."/>
            <person name="Clum A."/>
            <person name="Steindorff A."/>
            <person name="Ohm R."/>
            <person name="Martin F."/>
            <person name="Silar P."/>
            <person name="Natvig D."/>
            <person name="Lalanne C."/>
            <person name="Gautier V."/>
            <person name="Ament-Velasquez S.L."/>
            <person name="Kruys A."/>
            <person name="Hutchinson M.I."/>
            <person name="Powell A.J."/>
            <person name="Barry K."/>
            <person name="Miller A.N."/>
            <person name="Grigoriev I.V."/>
            <person name="Debuchy R."/>
            <person name="Gladieux P."/>
            <person name="Thoren M.H."/>
            <person name="Johannesson H."/>
        </authorList>
    </citation>
    <scope>NUCLEOTIDE SEQUENCE</scope>
    <source>
        <strain evidence="5">CBS 958.72</strain>
    </source>
</reference>
<evidence type="ECO:0000313" key="5">
    <source>
        <dbReference type="EMBL" id="KAK3380585.1"/>
    </source>
</evidence>
<comment type="caution">
    <text evidence="5">The sequence shown here is derived from an EMBL/GenBank/DDBJ whole genome shotgun (WGS) entry which is preliminary data.</text>
</comment>
<reference evidence="5" key="1">
    <citation type="journal article" date="2023" name="Mol. Phylogenet. Evol.">
        <title>Genome-scale phylogeny and comparative genomics of the fungal order Sordariales.</title>
        <authorList>
            <person name="Hensen N."/>
            <person name="Bonometti L."/>
            <person name="Westerberg I."/>
            <person name="Brannstrom I.O."/>
            <person name="Guillou S."/>
            <person name="Cros-Aarteil S."/>
            <person name="Calhoun S."/>
            <person name="Haridas S."/>
            <person name="Kuo A."/>
            <person name="Mondo S."/>
            <person name="Pangilinan J."/>
            <person name="Riley R."/>
            <person name="LaButti K."/>
            <person name="Andreopoulos B."/>
            <person name="Lipzen A."/>
            <person name="Chen C."/>
            <person name="Yan M."/>
            <person name="Daum C."/>
            <person name="Ng V."/>
            <person name="Clum A."/>
            <person name="Steindorff A."/>
            <person name="Ohm R.A."/>
            <person name="Martin F."/>
            <person name="Silar P."/>
            <person name="Natvig D.O."/>
            <person name="Lalanne C."/>
            <person name="Gautier V."/>
            <person name="Ament-Velasquez S.L."/>
            <person name="Kruys A."/>
            <person name="Hutchinson M.I."/>
            <person name="Powell A.J."/>
            <person name="Barry K."/>
            <person name="Miller A.N."/>
            <person name="Grigoriev I.V."/>
            <person name="Debuchy R."/>
            <person name="Gladieux P."/>
            <person name="Hiltunen Thoren M."/>
            <person name="Johannesson H."/>
        </authorList>
    </citation>
    <scope>NUCLEOTIDE SEQUENCE</scope>
    <source>
        <strain evidence="5">CBS 958.72</strain>
    </source>
</reference>
<keyword evidence="2" id="KW-0067">ATP-binding</keyword>
<accession>A0AAE0NFM0</accession>